<keyword evidence="5" id="KW-1185">Reference proteome</keyword>
<sequence length="483" mass="51925">TVAASWGSIGESIKREAEIRQEFAANLSDEVTKPMRELNESFHKSRKPIEVQVEKSIRTLLEKRAEEATAKKKAYCSAKEAEKAWDSFKRRKCRACQASMSKCDKDYYDACLRAELARLDWESTVAKGSEQLQALGKLTADAPDARDCWSATSAWWRPAGAGLRPAQRPTTAPPASPGADIEADIGTVVEQRGALLQASEQLLFESYAEDLNNPMDRCRRETALRSYTAMICADIEREIKGHEEGVGKVDSVDITTIINPAPLSPGLSTAASPGSRCSIASTEAASKLASPSGSTLLFLEVSPATSRGAGAARPWPGRRRPPCRPVFSLGALSGARARTACGMPQTVPSGWRQPCAAPLPLLTATPRPPPPARPLCRTFRDYGADDLDLPQCQASDTAPPTFRPAPGALRCAPPHPTQPASTTAEEPESESPAEAESVDAADAAVSSLRLGAAPCSTIQPQRLTSSAAPSWRRRQRAGEVRRR</sequence>
<evidence type="ECO:0000313" key="6">
    <source>
        <dbReference type="WBParaSite" id="maker-unitig_23821-snap-gene-0.1-mRNA-1"/>
    </source>
</evidence>
<dbReference type="SUPFAM" id="SSF103657">
    <property type="entry name" value="BAR/IMD domain-like"/>
    <property type="match status" value="1"/>
</dbReference>
<evidence type="ECO:0000256" key="1">
    <source>
        <dbReference type="ARBA" id="ARBA00004496"/>
    </source>
</evidence>
<evidence type="ECO:0000313" key="5">
    <source>
        <dbReference type="Proteomes" id="UP000095280"/>
    </source>
</evidence>
<evidence type="ECO:0000256" key="2">
    <source>
        <dbReference type="ARBA" id="ARBA00022490"/>
    </source>
</evidence>
<dbReference type="AlphaFoldDB" id="A0A1I8F913"/>
<feature type="compositionally biased region" description="Polar residues" evidence="4">
    <location>
        <begin position="456"/>
        <end position="468"/>
    </location>
</feature>
<dbReference type="GO" id="GO:0005737">
    <property type="term" value="C:cytoplasm"/>
    <property type="evidence" value="ECO:0007669"/>
    <property type="project" value="TreeGrafter"/>
</dbReference>
<feature type="compositionally biased region" description="Acidic residues" evidence="4">
    <location>
        <begin position="425"/>
        <end position="439"/>
    </location>
</feature>
<proteinExistence type="predicted"/>
<keyword evidence="2" id="KW-0963">Cytoplasm</keyword>
<dbReference type="GO" id="GO:0043226">
    <property type="term" value="C:organelle"/>
    <property type="evidence" value="ECO:0007669"/>
    <property type="project" value="UniProtKB-ARBA"/>
</dbReference>
<dbReference type="WBParaSite" id="maker-unitig_23821-snap-gene-0.1-mRNA-1">
    <property type="protein sequence ID" value="maker-unitig_23821-snap-gene-0.1-mRNA-1"/>
    <property type="gene ID" value="maker-unitig_23821-snap-gene-0.1"/>
</dbReference>
<dbReference type="GO" id="GO:0005886">
    <property type="term" value="C:plasma membrane"/>
    <property type="evidence" value="ECO:0007669"/>
    <property type="project" value="TreeGrafter"/>
</dbReference>
<feature type="region of interest" description="Disordered" evidence="4">
    <location>
        <begin position="387"/>
        <end position="483"/>
    </location>
</feature>
<organism evidence="5 6">
    <name type="scientific">Macrostomum lignano</name>
    <dbReference type="NCBI Taxonomy" id="282301"/>
    <lineage>
        <taxon>Eukaryota</taxon>
        <taxon>Metazoa</taxon>
        <taxon>Spiralia</taxon>
        <taxon>Lophotrochozoa</taxon>
        <taxon>Platyhelminthes</taxon>
        <taxon>Rhabditophora</taxon>
        <taxon>Macrostomorpha</taxon>
        <taxon>Macrostomida</taxon>
        <taxon>Macrostomidae</taxon>
        <taxon>Macrostomum</taxon>
    </lineage>
</organism>
<reference evidence="6" key="1">
    <citation type="submission" date="2016-11" db="UniProtKB">
        <authorList>
            <consortium name="WormBaseParasite"/>
        </authorList>
    </citation>
    <scope>IDENTIFICATION</scope>
</reference>
<comment type="subcellular location">
    <subcellularLocation>
        <location evidence="1">Cytoplasm</location>
    </subcellularLocation>
</comment>
<evidence type="ECO:0000256" key="3">
    <source>
        <dbReference type="ARBA" id="ARBA00022553"/>
    </source>
</evidence>
<keyword evidence="3" id="KW-0597">Phosphoprotein</keyword>
<dbReference type="Proteomes" id="UP000095280">
    <property type="component" value="Unplaced"/>
</dbReference>
<dbReference type="PANTHER" id="PTHR23065">
    <property type="entry name" value="PROLINE-SERINE-THREONINE PHOSPHATASE INTERACTING PROTEIN 1"/>
    <property type="match status" value="1"/>
</dbReference>
<name>A0A1I8F913_9PLAT</name>
<dbReference type="PANTHER" id="PTHR23065:SF7">
    <property type="entry name" value="NOSTRIN, ISOFORM H"/>
    <property type="match status" value="1"/>
</dbReference>
<dbReference type="InterPro" id="IPR027267">
    <property type="entry name" value="AH/BAR_dom_sf"/>
</dbReference>
<evidence type="ECO:0000256" key="4">
    <source>
        <dbReference type="SAM" id="MobiDB-lite"/>
    </source>
</evidence>
<dbReference type="Gene3D" id="1.20.1270.60">
    <property type="entry name" value="Arfaptin homology (AH) domain/BAR domain"/>
    <property type="match status" value="1"/>
</dbReference>
<accession>A0A1I8F913</accession>
<protein>
    <submittedName>
        <fullName evidence="6">F-BAR domain-containing protein</fullName>
    </submittedName>
</protein>